<dbReference type="OMA" id="WNSERAT"/>
<sequence>FYQPLQEDEIEQDTVVQIMYPMEPPVVCEYDWDLDGNIEEFTDSLVQEEVLPPEQKEEFMKFVKENVVESKKKQRQAKEARKKAVEEMSPESKAAFENMRFYKFYPVQTPGTPDISNVK</sequence>
<dbReference type="EMBL" id="JAHRHJ020000011">
    <property type="protein sequence ID" value="KAH9294740.1"/>
    <property type="molecule type" value="Genomic_DNA"/>
</dbReference>
<protein>
    <submittedName>
        <fullName evidence="2">Uncharacterized protein</fullName>
    </submittedName>
</protein>
<feature type="region of interest" description="Disordered" evidence="1">
    <location>
        <begin position="71"/>
        <end position="91"/>
    </location>
</feature>
<gene>
    <name evidence="2" type="ORF">KI387_038328</name>
</gene>
<reference evidence="2 3" key="1">
    <citation type="journal article" date="2021" name="Nat. Plants">
        <title>The Taxus genome provides insights into paclitaxel biosynthesis.</title>
        <authorList>
            <person name="Xiong X."/>
            <person name="Gou J."/>
            <person name="Liao Q."/>
            <person name="Li Y."/>
            <person name="Zhou Q."/>
            <person name="Bi G."/>
            <person name="Li C."/>
            <person name="Du R."/>
            <person name="Wang X."/>
            <person name="Sun T."/>
            <person name="Guo L."/>
            <person name="Liang H."/>
            <person name="Lu P."/>
            <person name="Wu Y."/>
            <person name="Zhang Z."/>
            <person name="Ro D.K."/>
            <person name="Shang Y."/>
            <person name="Huang S."/>
            <person name="Yan J."/>
        </authorList>
    </citation>
    <scope>NUCLEOTIDE SEQUENCE [LARGE SCALE GENOMIC DNA]</scope>
    <source>
        <strain evidence="2">Ta-2019</strain>
    </source>
</reference>
<dbReference type="AlphaFoldDB" id="A0AA38C7K7"/>
<dbReference type="GO" id="GO:1900034">
    <property type="term" value="P:regulation of cellular response to heat"/>
    <property type="evidence" value="ECO:0007669"/>
    <property type="project" value="InterPro"/>
</dbReference>
<proteinExistence type="predicted"/>
<feature type="non-terminal residue" evidence="2">
    <location>
        <position position="119"/>
    </location>
</feature>
<comment type="caution">
    <text evidence="2">The sequence shown here is derived from an EMBL/GenBank/DDBJ whole genome shotgun (WGS) entry which is preliminary data.</text>
</comment>
<name>A0AA38C7K7_TAXCH</name>
<evidence type="ECO:0000256" key="1">
    <source>
        <dbReference type="SAM" id="MobiDB-lite"/>
    </source>
</evidence>
<dbReference type="Proteomes" id="UP000824469">
    <property type="component" value="Unassembled WGS sequence"/>
</dbReference>
<dbReference type="PANTHER" id="PTHR33704:SF1">
    <property type="entry name" value="PROTEIN HEAT INTOLERANT 4-RELATED"/>
    <property type="match status" value="1"/>
</dbReference>
<keyword evidence="3" id="KW-1185">Reference proteome</keyword>
<dbReference type="PANTHER" id="PTHR33704">
    <property type="entry name" value="PROTEIN HEAT INTOLERANT 4-RELATED"/>
    <property type="match status" value="1"/>
</dbReference>
<dbReference type="InterPro" id="IPR039313">
    <property type="entry name" value="HIT4"/>
</dbReference>
<accession>A0AA38C7K7</accession>
<organism evidence="2 3">
    <name type="scientific">Taxus chinensis</name>
    <name type="common">Chinese yew</name>
    <name type="synonym">Taxus wallichiana var. chinensis</name>
    <dbReference type="NCBI Taxonomy" id="29808"/>
    <lineage>
        <taxon>Eukaryota</taxon>
        <taxon>Viridiplantae</taxon>
        <taxon>Streptophyta</taxon>
        <taxon>Embryophyta</taxon>
        <taxon>Tracheophyta</taxon>
        <taxon>Spermatophyta</taxon>
        <taxon>Pinopsida</taxon>
        <taxon>Pinidae</taxon>
        <taxon>Conifers II</taxon>
        <taxon>Cupressales</taxon>
        <taxon>Taxaceae</taxon>
        <taxon>Taxus</taxon>
    </lineage>
</organism>
<evidence type="ECO:0000313" key="2">
    <source>
        <dbReference type="EMBL" id="KAH9294740.1"/>
    </source>
</evidence>
<feature type="compositionally biased region" description="Basic and acidic residues" evidence="1">
    <location>
        <begin position="71"/>
        <end position="86"/>
    </location>
</feature>
<feature type="non-terminal residue" evidence="2">
    <location>
        <position position="1"/>
    </location>
</feature>
<evidence type="ECO:0000313" key="3">
    <source>
        <dbReference type="Proteomes" id="UP000824469"/>
    </source>
</evidence>